<comment type="caution">
    <text evidence="1">The sequence shown here is derived from an EMBL/GenBank/DDBJ whole genome shotgun (WGS) entry which is preliminary data.</text>
</comment>
<gene>
    <name evidence="1" type="ORF">V9T40_012302</name>
</gene>
<name>A0AAN9XYZ4_9HEMI</name>
<organism evidence="1 2">
    <name type="scientific">Parthenolecanium corni</name>
    <dbReference type="NCBI Taxonomy" id="536013"/>
    <lineage>
        <taxon>Eukaryota</taxon>
        <taxon>Metazoa</taxon>
        <taxon>Ecdysozoa</taxon>
        <taxon>Arthropoda</taxon>
        <taxon>Hexapoda</taxon>
        <taxon>Insecta</taxon>
        <taxon>Pterygota</taxon>
        <taxon>Neoptera</taxon>
        <taxon>Paraneoptera</taxon>
        <taxon>Hemiptera</taxon>
        <taxon>Sternorrhyncha</taxon>
        <taxon>Coccoidea</taxon>
        <taxon>Coccidae</taxon>
        <taxon>Parthenolecanium</taxon>
    </lineage>
</organism>
<evidence type="ECO:0000313" key="2">
    <source>
        <dbReference type="Proteomes" id="UP001367676"/>
    </source>
</evidence>
<reference evidence="1 2" key="1">
    <citation type="submission" date="2024-03" db="EMBL/GenBank/DDBJ databases">
        <title>Adaptation during the transition from Ophiocordyceps entomopathogen to insect associate is accompanied by gene loss and intensified selection.</title>
        <authorList>
            <person name="Ward C.M."/>
            <person name="Onetto C.A."/>
            <person name="Borneman A.R."/>
        </authorList>
    </citation>
    <scope>NUCLEOTIDE SEQUENCE [LARGE SCALE GENOMIC DNA]</scope>
    <source>
        <strain evidence="1">AWRI1</strain>
        <tissue evidence="1">Single Adult Female</tissue>
    </source>
</reference>
<evidence type="ECO:0000313" key="1">
    <source>
        <dbReference type="EMBL" id="KAK7576016.1"/>
    </source>
</evidence>
<dbReference type="AlphaFoldDB" id="A0AAN9XYZ4"/>
<keyword evidence="2" id="KW-1185">Reference proteome</keyword>
<dbReference type="EMBL" id="JBBCAQ010000036">
    <property type="protein sequence ID" value="KAK7576016.1"/>
    <property type="molecule type" value="Genomic_DNA"/>
</dbReference>
<proteinExistence type="predicted"/>
<sequence>MEAKHPNVKRQIDQLMDHDWTGGALHWTLGLLIELRLTGSRNSREERLNQLWKVEPKKYRYWNSGLNLD</sequence>
<protein>
    <submittedName>
        <fullName evidence="1">Uncharacterized protein</fullName>
    </submittedName>
</protein>
<dbReference type="Proteomes" id="UP001367676">
    <property type="component" value="Unassembled WGS sequence"/>
</dbReference>
<accession>A0AAN9XYZ4</accession>